<protein>
    <submittedName>
        <fullName evidence="1">Uncharacterized protein</fullName>
    </submittedName>
</protein>
<dbReference type="AlphaFoldDB" id="A0A2P2IN34"/>
<name>A0A2P2IN34_RHIMU</name>
<accession>A0A2P2IN34</accession>
<sequence>MRIFLKKQPFFTIIIIFSVYWV</sequence>
<organism evidence="1">
    <name type="scientific">Rhizophora mucronata</name>
    <name type="common">Asiatic mangrove</name>
    <dbReference type="NCBI Taxonomy" id="61149"/>
    <lineage>
        <taxon>Eukaryota</taxon>
        <taxon>Viridiplantae</taxon>
        <taxon>Streptophyta</taxon>
        <taxon>Embryophyta</taxon>
        <taxon>Tracheophyta</taxon>
        <taxon>Spermatophyta</taxon>
        <taxon>Magnoliopsida</taxon>
        <taxon>eudicotyledons</taxon>
        <taxon>Gunneridae</taxon>
        <taxon>Pentapetalae</taxon>
        <taxon>rosids</taxon>
        <taxon>fabids</taxon>
        <taxon>Malpighiales</taxon>
        <taxon>Rhizophoraceae</taxon>
        <taxon>Rhizophora</taxon>
    </lineage>
</organism>
<reference evidence="1" key="1">
    <citation type="submission" date="2018-02" db="EMBL/GenBank/DDBJ databases">
        <title>Rhizophora mucronata_Transcriptome.</title>
        <authorList>
            <person name="Meera S.P."/>
            <person name="Sreeshan A."/>
            <person name="Augustine A."/>
        </authorList>
    </citation>
    <scope>NUCLEOTIDE SEQUENCE</scope>
    <source>
        <tissue evidence="1">Leaf</tissue>
    </source>
</reference>
<evidence type="ECO:0000313" key="1">
    <source>
        <dbReference type="EMBL" id="MBW82635.1"/>
    </source>
</evidence>
<dbReference type="EMBL" id="GGEC01002152">
    <property type="protein sequence ID" value="MBW82635.1"/>
    <property type="molecule type" value="Transcribed_RNA"/>
</dbReference>
<proteinExistence type="predicted"/>